<keyword evidence="3" id="KW-1185">Reference proteome</keyword>
<dbReference type="InterPro" id="IPR029068">
    <property type="entry name" value="Glyas_Bleomycin-R_OHBP_Dase"/>
</dbReference>
<dbReference type="InterPro" id="IPR004360">
    <property type="entry name" value="Glyas_Fos-R_dOase_dom"/>
</dbReference>
<dbReference type="EMBL" id="AP019400">
    <property type="protein sequence ID" value="BBI34147.1"/>
    <property type="molecule type" value="Genomic_DNA"/>
</dbReference>
<protein>
    <submittedName>
        <fullName evidence="2">VOC family protein</fullName>
    </submittedName>
</protein>
<evidence type="ECO:0000313" key="3">
    <source>
        <dbReference type="Proteomes" id="UP000289856"/>
    </source>
</evidence>
<dbReference type="KEGG" id="cohn:KCTCHS21_35460"/>
<dbReference type="Gene3D" id="3.10.180.10">
    <property type="entry name" value="2,3-Dihydroxybiphenyl 1,2-Dioxygenase, domain 1"/>
    <property type="match status" value="1"/>
</dbReference>
<dbReference type="CDD" id="cd06588">
    <property type="entry name" value="PhnB_like"/>
    <property type="match status" value="1"/>
</dbReference>
<gene>
    <name evidence="2" type="ORF">KCTCHS21_35460</name>
</gene>
<dbReference type="PANTHER" id="PTHR33990:SF1">
    <property type="entry name" value="PROTEIN YJDN"/>
    <property type="match status" value="1"/>
</dbReference>
<dbReference type="AlphaFoldDB" id="A0A3T1D7T0"/>
<evidence type="ECO:0000259" key="1">
    <source>
        <dbReference type="Pfam" id="PF00903"/>
    </source>
</evidence>
<dbReference type="PANTHER" id="PTHR33990">
    <property type="entry name" value="PROTEIN YJDN-RELATED"/>
    <property type="match status" value="1"/>
</dbReference>
<feature type="domain" description="Glyoxalase/fosfomycin resistance/dioxygenase" evidence="1">
    <location>
        <begin position="9"/>
        <end position="127"/>
    </location>
</feature>
<organism evidence="2 3">
    <name type="scientific">Cohnella abietis</name>
    <dbReference type="NCBI Taxonomy" id="2507935"/>
    <lineage>
        <taxon>Bacteria</taxon>
        <taxon>Bacillati</taxon>
        <taxon>Bacillota</taxon>
        <taxon>Bacilli</taxon>
        <taxon>Bacillales</taxon>
        <taxon>Paenibacillaceae</taxon>
        <taxon>Cohnella</taxon>
    </lineage>
</organism>
<dbReference type="InterPro" id="IPR028973">
    <property type="entry name" value="PhnB-like"/>
</dbReference>
<evidence type="ECO:0000313" key="2">
    <source>
        <dbReference type="EMBL" id="BBI34147.1"/>
    </source>
</evidence>
<name>A0A3T1D7T0_9BACL</name>
<dbReference type="SUPFAM" id="SSF54593">
    <property type="entry name" value="Glyoxalase/Bleomycin resistance protein/Dihydroxybiphenyl dioxygenase"/>
    <property type="match status" value="1"/>
</dbReference>
<dbReference type="Proteomes" id="UP000289856">
    <property type="component" value="Chromosome"/>
</dbReference>
<dbReference type="Pfam" id="PF00903">
    <property type="entry name" value="Glyoxalase"/>
    <property type="match status" value="1"/>
</dbReference>
<accession>A0A3T1D7T0</accession>
<proteinExistence type="predicted"/>
<sequence>MLAKLTPYIFSEDARAQAEFYTHALGGEILSVMTHGQRPDAAEEIKDKVMHLSLVAGGITFLMCDIFDPVDRGSSINLSLEFATEEEAREAFDKLAVGGTIKHPLGPAFWGGLFGQIEDKYGIAWMIGNESKQS</sequence>
<reference evidence="2 3" key="1">
    <citation type="submission" date="2019-01" db="EMBL/GenBank/DDBJ databases">
        <title>Complete genome sequence of Cohnella hallensis HS21 isolated from Korean fir (Abies koreana) rhizospheric soil.</title>
        <authorList>
            <person name="Jiang L."/>
            <person name="Kang S.W."/>
            <person name="Kim S."/>
            <person name="Jung J."/>
            <person name="Kim C.Y."/>
            <person name="Kim D.H."/>
            <person name="Kim S.W."/>
            <person name="Lee J."/>
        </authorList>
    </citation>
    <scope>NUCLEOTIDE SEQUENCE [LARGE SCALE GENOMIC DNA]</scope>
    <source>
        <strain evidence="2 3">HS21</strain>
    </source>
</reference>